<evidence type="ECO:0000313" key="1">
    <source>
        <dbReference type="EMBL" id="PWN06160.1"/>
    </source>
</evidence>
<dbReference type="Proteomes" id="UP000245533">
    <property type="component" value="Unassembled WGS sequence"/>
</dbReference>
<dbReference type="AlphaFoldDB" id="A0A316TP50"/>
<comment type="caution">
    <text evidence="1">The sequence shown here is derived from an EMBL/GenBank/DDBJ whole genome shotgun (WGS) entry which is preliminary data.</text>
</comment>
<reference evidence="1 2" key="1">
    <citation type="submission" date="2018-05" db="EMBL/GenBank/DDBJ databases">
        <title>Rhodohalobacter halophilus gen. nov., sp. nov., a moderately halophilic member of the family Balneolaceae.</title>
        <authorList>
            <person name="Liu Z.-W."/>
        </authorList>
    </citation>
    <scope>NUCLEOTIDE SEQUENCE [LARGE SCALE GENOMIC DNA]</scope>
    <source>
        <strain evidence="1 2">8A47</strain>
    </source>
</reference>
<dbReference type="InterPro" id="IPR032580">
    <property type="entry name" value="SatD"/>
</dbReference>
<dbReference type="EMBL" id="QGGB01000007">
    <property type="protein sequence ID" value="PWN06160.1"/>
    <property type="molecule type" value="Genomic_DNA"/>
</dbReference>
<dbReference type="RefSeq" id="WP_109646953.1">
    <property type="nucleotide sequence ID" value="NZ_QGGB01000007.1"/>
</dbReference>
<proteinExistence type="predicted"/>
<keyword evidence="2" id="KW-1185">Reference proteome</keyword>
<gene>
    <name evidence="1" type="ORF">DDZ15_09965</name>
</gene>
<name>A0A316TP50_9BACT</name>
<organism evidence="1 2">
    <name type="scientific">Rhodohalobacter mucosus</name>
    <dbReference type="NCBI Taxonomy" id="2079485"/>
    <lineage>
        <taxon>Bacteria</taxon>
        <taxon>Pseudomonadati</taxon>
        <taxon>Balneolota</taxon>
        <taxon>Balneolia</taxon>
        <taxon>Balneolales</taxon>
        <taxon>Balneolaceae</taxon>
        <taxon>Rhodohalobacter</taxon>
    </lineage>
</organism>
<protein>
    <recommendedName>
        <fullName evidence="3">SatD family (SatD)</fullName>
    </recommendedName>
</protein>
<evidence type="ECO:0008006" key="3">
    <source>
        <dbReference type="Google" id="ProtNLM"/>
    </source>
</evidence>
<dbReference type="OrthoDB" id="3197351at2"/>
<evidence type="ECO:0000313" key="2">
    <source>
        <dbReference type="Proteomes" id="UP000245533"/>
    </source>
</evidence>
<dbReference type="Pfam" id="PF16264">
    <property type="entry name" value="SatD"/>
    <property type="match status" value="1"/>
</dbReference>
<accession>A0A316TP50</accession>
<sequence>MNKYIAIIGDLESSKELDRETRRKTQVILEEIFGDDRLLSESVVSPYTLTLGDEFQALYKDANDLFHHIWIVAAAIHPVMVRWAIGTGGIDTPVNKTRSIGMDGPAFHRARNGIEVLKKEKQLFRVETGHTLYDSLANSSFKLLTADLRSWRLNRFLIMERLCSGMEVRQIAAELNLSDVAVYKNIHAGNLEAVLEFTSGIANLLNK</sequence>